<feature type="transmembrane region" description="Helical" evidence="1">
    <location>
        <begin position="48"/>
        <end position="72"/>
    </location>
</feature>
<evidence type="ECO:0000313" key="2">
    <source>
        <dbReference type="EMBL" id="MCY0146761.1"/>
    </source>
</evidence>
<feature type="transmembrane region" description="Helical" evidence="1">
    <location>
        <begin position="9"/>
        <end position="28"/>
    </location>
</feature>
<keyword evidence="1" id="KW-1133">Transmembrane helix</keyword>
<keyword evidence="3" id="KW-1185">Reference proteome</keyword>
<evidence type="ECO:0000256" key="1">
    <source>
        <dbReference type="SAM" id="Phobius"/>
    </source>
</evidence>
<evidence type="ECO:0008006" key="4">
    <source>
        <dbReference type="Google" id="ProtNLM"/>
    </source>
</evidence>
<comment type="caution">
    <text evidence="2">The sequence shown here is derived from an EMBL/GenBank/DDBJ whole genome shotgun (WGS) entry which is preliminary data.</text>
</comment>
<dbReference type="EMBL" id="JAOVZR010000001">
    <property type="protein sequence ID" value="MCY0146761.1"/>
    <property type="molecule type" value="Genomic_DNA"/>
</dbReference>
<accession>A0ABT3Z4X1</accession>
<gene>
    <name evidence="2" type="ORF">OEG84_03265</name>
</gene>
<protein>
    <recommendedName>
        <fullName evidence="4">Major facilitator superfamily (MFS) profile domain-containing protein</fullName>
    </recommendedName>
</protein>
<organism evidence="2 3">
    <name type="scientific">Hoeflea algicola</name>
    <dbReference type="NCBI Taxonomy" id="2983763"/>
    <lineage>
        <taxon>Bacteria</taxon>
        <taxon>Pseudomonadati</taxon>
        <taxon>Pseudomonadota</taxon>
        <taxon>Alphaproteobacteria</taxon>
        <taxon>Hyphomicrobiales</taxon>
        <taxon>Rhizobiaceae</taxon>
        <taxon>Hoeflea</taxon>
    </lineage>
</organism>
<proteinExistence type="predicted"/>
<keyword evidence="1" id="KW-0472">Membrane</keyword>
<dbReference type="Proteomes" id="UP001073227">
    <property type="component" value="Unassembled WGS sequence"/>
</dbReference>
<reference evidence="2" key="1">
    <citation type="submission" date="2022-10" db="EMBL/GenBank/DDBJ databases">
        <title>Hoeflea sp. G2-23, isolated from marine algae.</title>
        <authorList>
            <person name="Kristyanto S."/>
            <person name="Kim J.M."/>
            <person name="Jeon C.O."/>
        </authorList>
    </citation>
    <scope>NUCLEOTIDE SEQUENCE</scope>
    <source>
        <strain evidence="2">G2-23</strain>
    </source>
</reference>
<evidence type="ECO:0000313" key="3">
    <source>
        <dbReference type="Proteomes" id="UP001073227"/>
    </source>
</evidence>
<dbReference type="RefSeq" id="WP_267652408.1">
    <property type="nucleotide sequence ID" value="NZ_JAOVZR010000001.1"/>
</dbReference>
<name>A0ABT3Z4X1_9HYPH</name>
<keyword evidence="1" id="KW-0812">Transmembrane</keyword>
<sequence>MGALVPRPVVLSMLGGAVLGALGGWAAIIGRGAVELGATRLEGLAGIVAVAALLALMGLMLGLILMLIMRSLRAAATQDRRK</sequence>